<evidence type="ECO:0000313" key="8">
    <source>
        <dbReference type="EMBL" id="CAD8106160.1"/>
    </source>
</evidence>
<evidence type="ECO:0000256" key="4">
    <source>
        <dbReference type="ARBA" id="ARBA00022840"/>
    </source>
</evidence>
<comment type="caution">
    <text evidence="8">The sequence shown here is derived from an EMBL/GenBank/DDBJ whole genome shotgun (WGS) entry which is preliminary data.</text>
</comment>
<accession>A0A8S1PRV2</accession>
<reference evidence="8" key="1">
    <citation type="submission" date="2021-01" db="EMBL/GenBank/DDBJ databases">
        <authorList>
            <consortium name="Genoscope - CEA"/>
            <person name="William W."/>
        </authorList>
    </citation>
    <scope>NUCLEOTIDE SEQUENCE</scope>
</reference>
<evidence type="ECO:0000259" key="7">
    <source>
        <dbReference type="PROSITE" id="PS51195"/>
    </source>
</evidence>
<keyword evidence="3" id="KW-0347">Helicase</keyword>
<dbReference type="PROSITE" id="PS51195">
    <property type="entry name" value="Q_MOTIF"/>
    <property type="match status" value="1"/>
</dbReference>
<dbReference type="AlphaFoldDB" id="A0A8S1PRV2"/>
<dbReference type="EMBL" id="CAJJDM010000132">
    <property type="protein sequence ID" value="CAD8106160.1"/>
    <property type="molecule type" value="Genomic_DNA"/>
</dbReference>
<feature type="short sequence motif" description="Q motif" evidence="5">
    <location>
        <begin position="96"/>
        <end position="124"/>
    </location>
</feature>
<dbReference type="GO" id="GO:0003724">
    <property type="term" value="F:RNA helicase activity"/>
    <property type="evidence" value="ECO:0007669"/>
    <property type="project" value="InterPro"/>
</dbReference>
<dbReference type="GO" id="GO:0005524">
    <property type="term" value="F:ATP binding"/>
    <property type="evidence" value="ECO:0007669"/>
    <property type="project" value="UniProtKB-KW"/>
</dbReference>
<evidence type="ECO:0000259" key="6">
    <source>
        <dbReference type="PROSITE" id="PS51192"/>
    </source>
</evidence>
<evidence type="ECO:0000256" key="5">
    <source>
        <dbReference type="PROSITE-ProRule" id="PRU00552"/>
    </source>
</evidence>
<dbReference type="Pfam" id="PF00270">
    <property type="entry name" value="DEAD"/>
    <property type="match status" value="1"/>
</dbReference>
<name>A0A8S1PRV2_PARPR</name>
<dbReference type="PROSITE" id="PS51192">
    <property type="entry name" value="HELICASE_ATP_BIND_1"/>
    <property type="match status" value="1"/>
</dbReference>
<keyword evidence="2" id="KW-0378">Hydrolase</keyword>
<keyword evidence="4" id="KW-0067">ATP-binding</keyword>
<dbReference type="Proteomes" id="UP000688137">
    <property type="component" value="Unassembled WGS sequence"/>
</dbReference>
<protein>
    <recommendedName>
        <fullName evidence="10">RNA helicase</fullName>
    </recommendedName>
</protein>
<proteinExistence type="predicted"/>
<dbReference type="InterPro" id="IPR014001">
    <property type="entry name" value="Helicase_ATP-bd"/>
</dbReference>
<organism evidence="8 9">
    <name type="scientific">Paramecium primaurelia</name>
    <dbReference type="NCBI Taxonomy" id="5886"/>
    <lineage>
        <taxon>Eukaryota</taxon>
        <taxon>Sar</taxon>
        <taxon>Alveolata</taxon>
        <taxon>Ciliophora</taxon>
        <taxon>Intramacronucleata</taxon>
        <taxon>Oligohymenophorea</taxon>
        <taxon>Peniculida</taxon>
        <taxon>Parameciidae</taxon>
        <taxon>Paramecium</taxon>
    </lineage>
</organism>
<feature type="domain" description="Helicase ATP-binding" evidence="6">
    <location>
        <begin position="136"/>
        <end position="279"/>
    </location>
</feature>
<evidence type="ECO:0008006" key="10">
    <source>
        <dbReference type="Google" id="ProtNLM"/>
    </source>
</evidence>
<dbReference type="SMART" id="SM00487">
    <property type="entry name" value="DEXDc"/>
    <property type="match status" value="1"/>
</dbReference>
<keyword evidence="1" id="KW-0547">Nucleotide-binding</keyword>
<evidence type="ECO:0000256" key="3">
    <source>
        <dbReference type="ARBA" id="ARBA00022806"/>
    </source>
</evidence>
<evidence type="ECO:0000256" key="1">
    <source>
        <dbReference type="ARBA" id="ARBA00022741"/>
    </source>
</evidence>
<dbReference type="InterPro" id="IPR014014">
    <property type="entry name" value="RNA_helicase_DEAD_Q_motif"/>
</dbReference>
<gene>
    <name evidence="8" type="ORF">PPRIM_AZ9-3.1.T1290131</name>
</gene>
<evidence type="ECO:0000313" key="9">
    <source>
        <dbReference type="Proteomes" id="UP000688137"/>
    </source>
</evidence>
<keyword evidence="9" id="KW-1185">Reference proteome</keyword>
<sequence length="375" mass="43464">MKYNKLNQQSKPKKNKIEIARIQCLVILIQLKLKMQKKRKKILKHYNQLIILKSNMKNLNKIFIKNMKKQQIQMQLKQKRQKENIKFILKAIISQISFEHLQLDQKLVNKQVAQNFEKPTAIQSQALLCVLSGRNTGLGKTIAYVWPMLVNVSAQRVVEKKEGPIGLVIVPTRELGYQVFIETKKYTQLLYISVSALLGGENKHQVLIEMIKMKATNMYRCTYVVFDEADQMFSLGLEYQIRSIINQIRPNQQILLFTATMKKKIRQLCVVMLIDPIVIKIGENGNQVNKDIKQMPVIIELKNLFLKWKIIDFRNQTTIRSLGTYSDIYKHRIGRTGRAGNCDGAAYSLVQKQDWKLAIMLIISIEFAGQIVSQK</sequence>
<dbReference type="GO" id="GO:0003676">
    <property type="term" value="F:nucleic acid binding"/>
    <property type="evidence" value="ECO:0007669"/>
    <property type="project" value="InterPro"/>
</dbReference>
<evidence type="ECO:0000256" key="2">
    <source>
        <dbReference type="ARBA" id="ARBA00022801"/>
    </source>
</evidence>
<feature type="domain" description="DEAD-box RNA helicase Q" evidence="7">
    <location>
        <begin position="96"/>
        <end position="124"/>
    </location>
</feature>
<dbReference type="PANTHER" id="PTHR47958">
    <property type="entry name" value="ATP-DEPENDENT RNA HELICASE DBP3"/>
    <property type="match status" value="1"/>
</dbReference>
<dbReference type="GO" id="GO:0016787">
    <property type="term" value="F:hydrolase activity"/>
    <property type="evidence" value="ECO:0007669"/>
    <property type="project" value="UniProtKB-KW"/>
</dbReference>
<dbReference type="InterPro" id="IPR011545">
    <property type="entry name" value="DEAD/DEAH_box_helicase_dom"/>
</dbReference>